<dbReference type="Pfam" id="PF02148">
    <property type="entry name" value="zf-UBP"/>
    <property type="match status" value="1"/>
</dbReference>
<dbReference type="Proteomes" id="UP000236333">
    <property type="component" value="Unassembled WGS sequence"/>
</dbReference>
<keyword evidence="1" id="KW-0863">Zinc-finger</keyword>
<dbReference type="AlphaFoldDB" id="A0A2J8AFZ5"/>
<keyword evidence="3" id="KW-0472">Membrane</keyword>
<evidence type="ECO:0000313" key="6">
    <source>
        <dbReference type="Proteomes" id="UP000236333"/>
    </source>
</evidence>
<dbReference type="OrthoDB" id="10263353at2759"/>
<dbReference type="EMBL" id="PGGS01000029">
    <property type="protein sequence ID" value="PNH11443.1"/>
    <property type="molecule type" value="Genomic_DNA"/>
</dbReference>
<reference evidence="5 6" key="1">
    <citation type="journal article" date="2017" name="Mol. Biol. Evol.">
        <title>The 4-celled Tetrabaena socialis nuclear genome reveals the essential components for genetic control of cell number at the origin of multicellularity in the volvocine lineage.</title>
        <authorList>
            <person name="Featherston J."/>
            <person name="Arakaki Y."/>
            <person name="Hanschen E.R."/>
            <person name="Ferris P.J."/>
            <person name="Michod R.E."/>
            <person name="Olson B.J.S.C."/>
            <person name="Nozaki H."/>
            <person name="Durand P.M."/>
        </authorList>
    </citation>
    <scope>NUCLEOTIDE SEQUENCE [LARGE SCALE GENOMIC DNA]</scope>
    <source>
        <strain evidence="5 6">NIES-571</strain>
    </source>
</reference>
<evidence type="ECO:0000313" key="5">
    <source>
        <dbReference type="EMBL" id="PNH11443.1"/>
    </source>
</evidence>
<gene>
    <name evidence="5" type="ORF">TSOC_001701</name>
</gene>
<accession>A0A2J8AFZ5</accession>
<organism evidence="5 6">
    <name type="scientific">Tetrabaena socialis</name>
    <dbReference type="NCBI Taxonomy" id="47790"/>
    <lineage>
        <taxon>Eukaryota</taxon>
        <taxon>Viridiplantae</taxon>
        <taxon>Chlorophyta</taxon>
        <taxon>core chlorophytes</taxon>
        <taxon>Chlorophyceae</taxon>
        <taxon>CS clade</taxon>
        <taxon>Chlamydomonadales</taxon>
        <taxon>Tetrabaenaceae</taxon>
        <taxon>Tetrabaena</taxon>
    </lineage>
</organism>
<keyword evidence="1" id="KW-0479">Metal-binding</keyword>
<keyword evidence="3" id="KW-0812">Transmembrane</keyword>
<feature type="transmembrane region" description="Helical" evidence="3">
    <location>
        <begin position="259"/>
        <end position="282"/>
    </location>
</feature>
<evidence type="ECO:0000256" key="1">
    <source>
        <dbReference type="PROSITE-ProRule" id="PRU00502"/>
    </source>
</evidence>
<evidence type="ECO:0000256" key="2">
    <source>
        <dbReference type="SAM" id="MobiDB-lite"/>
    </source>
</evidence>
<name>A0A2J8AFZ5_9CHLO</name>
<keyword evidence="1" id="KW-0862">Zinc</keyword>
<feature type="compositionally biased region" description="Acidic residues" evidence="2">
    <location>
        <begin position="7"/>
        <end position="21"/>
    </location>
</feature>
<dbReference type="GO" id="GO:0008270">
    <property type="term" value="F:zinc ion binding"/>
    <property type="evidence" value="ECO:0007669"/>
    <property type="project" value="UniProtKB-KW"/>
</dbReference>
<dbReference type="InterPro" id="IPR013083">
    <property type="entry name" value="Znf_RING/FYVE/PHD"/>
</dbReference>
<feature type="domain" description="UBP-type" evidence="4">
    <location>
        <begin position="143"/>
        <end position="246"/>
    </location>
</feature>
<feature type="transmembrane region" description="Helical" evidence="3">
    <location>
        <begin position="294"/>
        <end position="316"/>
    </location>
</feature>
<keyword evidence="6" id="KW-1185">Reference proteome</keyword>
<sequence>MKREREDEGGEPAEAVEEAEDGPSPAKRQRGDTPQGTEAAQDAGAGASADRAADADVGAGAAPADAVAEASAPAPVPAAEAEAAAEAVPAADAEAEAEQAPPPGDGRDERADEGGGGGEAAVEDDDELFLPRSSSRAAVKKGSECPYLDTISRQNLDFDFEKCCSVSLSPVNVYVCLVCGKYFQGRGLCTHAYTHSLESAHHMFMKLDNGKGSRAPAEQDDHAVKRRPLPSLGWGMREAVATRPSAEVTGVLVIGRASALYLVPAATFVGAAGVAGFSSAAAPLPLAAAGLAGAAWPLMAAAAAGLMVVGAGLYVLDAGTAAGVGAARHEPMGAAVTGVLGAAAALGSVAASASASASSSLSWLSAPMWKPVTPSLTVSTRPPVEATTGTVP</sequence>
<comment type="caution">
    <text evidence="5">The sequence shown here is derived from an EMBL/GenBank/DDBJ whole genome shotgun (WGS) entry which is preliminary data.</text>
</comment>
<keyword evidence="3" id="KW-1133">Transmembrane helix</keyword>
<protein>
    <submittedName>
        <fullName evidence="5">U4/U6.U5 tri-snRNP-associated protein 2</fullName>
    </submittedName>
</protein>
<evidence type="ECO:0000259" key="4">
    <source>
        <dbReference type="PROSITE" id="PS50271"/>
    </source>
</evidence>
<feature type="compositionally biased region" description="Low complexity" evidence="2">
    <location>
        <begin position="38"/>
        <end position="92"/>
    </location>
</feature>
<dbReference type="PROSITE" id="PS50271">
    <property type="entry name" value="ZF_UBP"/>
    <property type="match status" value="1"/>
</dbReference>
<proteinExistence type="predicted"/>
<dbReference type="SMART" id="SM00290">
    <property type="entry name" value="ZnF_UBP"/>
    <property type="match status" value="1"/>
</dbReference>
<dbReference type="Gene3D" id="3.30.40.10">
    <property type="entry name" value="Zinc/RING finger domain, C3HC4 (zinc finger)"/>
    <property type="match status" value="1"/>
</dbReference>
<evidence type="ECO:0000256" key="3">
    <source>
        <dbReference type="SAM" id="Phobius"/>
    </source>
</evidence>
<dbReference type="InterPro" id="IPR001607">
    <property type="entry name" value="Znf_UBP"/>
</dbReference>
<feature type="region of interest" description="Disordered" evidence="2">
    <location>
        <begin position="1"/>
        <end position="135"/>
    </location>
</feature>
<dbReference type="SUPFAM" id="SSF57850">
    <property type="entry name" value="RING/U-box"/>
    <property type="match status" value="1"/>
</dbReference>